<sequence length="123" mass="13972">MKPAGHIDSSRSGAIFAYRSKQLMNVGRGMVITSEEAILENEKKLTHWTPNTYRFGTYADDYRTVVKGHSEKNLSQINTFVVDIDSKENHQGEIILACLDQVGYMPTLILESDHGYQVYFVLK</sequence>
<dbReference type="EMBL" id="JAALTR010000100">
    <property type="protein sequence ID" value="NGW66530.1"/>
    <property type="molecule type" value="Genomic_DNA"/>
</dbReference>
<proteinExistence type="predicted"/>
<reference evidence="1 2" key="1">
    <citation type="submission" date="2020-02" db="EMBL/GenBank/DDBJ databases">
        <title>Detection of Heterogeneous Vancomycin Intermediate Resistance in Methicillin Resistant Staphylococcus aureus Isolates from Latin-America.</title>
        <authorList>
            <person name="Castro-Cardozo B."/>
            <person name="Berrio M."/>
            <person name="Vargas M.L."/>
            <person name="Carvajal L.P."/>
            <person name="Millan L.V."/>
            <person name="Rios R."/>
            <person name="Hernandez A."/>
            <person name="Rincon S.L."/>
            <person name="Cubides P."/>
            <person name="Forero E."/>
            <person name="Dinh A."/>
            <person name="Seas C."/>
            <person name="Munita J.M."/>
            <person name="Arias C.A."/>
            <person name="Reyes J."/>
            <person name="Diaz L."/>
        </authorList>
    </citation>
    <scope>NUCLEOTIDE SEQUENCE [LARGE SCALE GENOMIC DNA]</scope>
    <source>
        <strain evidence="1 2">UG255</strain>
    </source>
</reference>
<comment type="caution">
    <text evidence="1">The sequence shown here is derived from an EMBL/GenBank/DDBJ whole genome shotgun (WGS) entry which is preliminary data.</text>
</comment>
<name>A0A6M1XJZ2_STAAU</name>
<evidence type="ECO:0000313" key="1">
    <source>
        <dbReference type="EMBL" id="NGW66530.1"/>
    </source>
</evidence>
<feature type="non-terminal residue" evidence="1">
    <location>
        <position position="123"/>
    </location>
</feature>
<dbReference type="AlphaFoldDB" id="A0A6M1XJZ2"/>
<accession>A0A6M1XJZ2</accession>
<evidence type="ECO:0000313" key="2">
    <source>
        <dbReference type="Proteomes" id="UP000473113"/>
    </source>
</evidence>
<gene>
    <name evidence="1" type="ORF">G6Y24_03335</name>
</gene>
<dbReference type="Proteomes" id="UP000473113">
    <property type="component" value="Unassembled WGS sequence"/>
</dbReference>
<protein>
    <submittedName>
        <fullName evidence="1">Replication protein RepR</fullName>
    </submittedName>
</protein>
<organism evidence="1 2">
    <name type="scientific">Staphylococcus aureus</name>
    <dbReference type="NCBI Taxonomy" id="1280"/>
    <lineage>
        <taxon>Bacteria</taxon>
        <taxon>Bacillati</taxon>
        <taxon>Bacillota</taxon>
        <taxon>Bacilli</taxon>
        <taxon>Bacillales</taxon>
        <taxon>Staphylococcaceae</taxon>
        <taxon>Staphylococcus</taxon>
    </lineage>
</organism>